<comment type="similarity">
    <text evidence="7">Belongs to the binding-protein-dependent transport system permease family.</text>
</comment>
<feature type="transmembrane region" description="Helical" evidence="7">
    <location>
        <begin position="236"/>
        <end position="261"/>
    </location>
</feature>
<dbReference type="CDD" id="cd06261">
    <property type="entry name" value="TM_PBP2"/>
    <property type="match status" value="1"/>
</dbReference>
<evidence type="ECO:0000259" key="9">
    <source>
        <dbReference type="PROSITE" id="PS50928"/>
    </source>
</evidence>
<dbReference type="EMBL" id="JADOGI010000023">
    <property type="protein sequence ID" value="MBF8186145.1"/>
    <property type="molecule type" value="Genomic_DNA"/>
</dbReference>
<protein>
    <submittedName>
        <fullName evidence="10">Carbohydrate ABC transporter permease</fullName>
    </submittedName>
</protein>
<dbReference type="SUPFAM" id="SSF161098">
    <property type="entry name" value="MetI-like"/>
    <property type="match status" value="1"/>
</dbReference>
<keyword evidence="4 7" id="KW-0812">Transmembrane</keyword>
<feature type="compositionally biased region" description="Pro residues" evidence="8">
    <location>
        <begin position="1"/>
        <end position="10"/>
    </location>
</feature>
<evidence type="ECO:0000313" key="11">
    <source>
        <dbReference type="Proteomes" id="UP000605361"/>
    </source>
</evidence>
<dbReference type="InterPro" id="IPR000515">
    <property type="entry name" value="MetI-like"/>
</dbReference>
<proteinExistence type="inferred from homology"/>
<keyword evidence="2 7" id="KW-0813">Transport</keyword>
<evidence type="ECO:0000256" key="1">
    <source>
        <dbReference type="ARBA" id="ARBA00004651"/>
    </source>
</evidence>
<dbReference type="PANTHER" id="PTHR43744">
    <property type="entry name" value="ABC TRANSPORTER PERMEASE PROTEIN MG189-RELATED-RELATED"/>
    <property type="match status" value="1"/>
</dbReference>
<dbReference type="PROSITE" id="PS50928">
    <property type="entry name" value="ABC_TM1"/>
    <property type="match status" value="1"/>
</dbReference>
<evidence type="ECO:0000256" key="6">
    <source>
        <dbReference type="ARBA" id="ARBA00023136"/>
    </source>
</evidence>
<evidence type="ECO:0000256" key="3">
    <source>
        <dbReference type="ARBA" id="ARBA00022475"/>
    </source>
</evidence>
<accession>A0A931AA22</accession>
<keyword evidence="11" id="KW-1185">Reference proteome</keyword>
<evidence type="ECO:0000256" key="7">
    <source>
        <dbReference type="RuleBase" id="RU363032"/>
    </source>
</evidence>
<keyword evidence="3" id="KW-1003">Cell membrane</keyword>
<evidence type="ECO:0000256" key="4">
    <source>
        <dbReference type="ARBA" id="ARBA00022692"/>
    </source>
</evidence>
<feature type="transmembrane region" description="Helical" evidence="7">
    <location>
        <begin position="192"/>
        <end position="215"/>
    </location>
</feature>
<dbReference type="InterPro" id="IPR035906">
    <property type="entry name" value="MetI-like_sf"/>
</dbReference>
<dbReference type="RefSeq" id="WP_195895126.1">
    <property type="nucleotide sequence ID" value="NZ_JADOGI010000023.1"/>
</dbReference>
<reference evidence="10" key="1">
    <citation type="submission" date="2020-11" db="EMBL/GenBank/DDBJ databases">
        <title>Whole-genome analyses of Nonomuraea sp. K274.</title>
        <authorList>
            <person name="Veyisoglu A."/>
        </authorList>
    </citation>
    <scope>NUCLEOTIDE SEQUENCE</scope>
    <source>
        <strain evidence="10">K274</strain>
    </source>
</reference>
<organism evidence="10 11">
    <name type="scientific">Nonomuraea cypriaca</name>
    <dbReference type="NCBI Taxonomy" id="1187855"/>
    <lineage>
        <taxon>Bacteria</taxon>
        <taxon>Bacillati</taxon>
        <taxon>Actinomycetota</taxon>
        <taxon>Actinomycetes</taxon>
        <taxon>Streptosporangiales</taxon>
        <taxon>Streptosporangiaceae</taxon>
        <taxon>Nonomuraea</taxon>
    </lineage>
</organism>
<name>A0A931AA22_9ACTN</name>
<feature type="transmembrane region" description="Helical" evidence="7">
    <location>
        <begin position="161"/>
        <end position="180"/>
    </location>
</feature>
<dbReference type="AlphaFoldDB" id="A0A931AA22"/>
<comment type="caution">
    <text evidence="10">The sequence shown here is derived from an EMBL/GenBank/DDBJ whole genome shotgun (WGS) entry which is preliminary data.</text>
</comment>
<evidence type="ECO:0000256" key="8">
    <source>
        <dbReference type="SAM" id="MobiDB-lite"/>
    </source>
</evidence>
<sequence>MSTDPSPRPSTDPSTGLSAHLSAHLSTDPSTGLSTGPSGGLSPGPAAGSSPDRAVRTRSRRLLAHLGLIAAAFALLYPLLWLFASSARPDEEIFSSGGLWPRTWDLANYAEGWRGLGVSFRIFFENSFVIAAFTVAGNLFSCTLAAYAFARLDFALKKTWFAVMLATMMLPHHVTLIPQYTAFNLTGFVNSFYPLFLPHFLAVDGFFVFLLVQFIRGMPIELDEAARVDGCGAGRIFWYVILPQLKPALVTTTIFSFLWSYNDFFAQLIYLNDTDLFTVPLGLRMFLDATGESSWGPLFAMSVLALVPAFVLFLGLQRYITEGIATTGLKG</sequence>
<gene>
    <name evidence="10" type="ORF">ITP53_10370</name>
</gene>
<dbReference type="GO" id="GO:0005886">
    <property type="term" value="C:plasma membrane"/>
    <property type="evidence" value="ECO:0007669"/>
    <property type="project" value="UniProtKB-SubCell"/>
</dbReference>
<dbReference type="GO" id="GO:0055085">
    <property type="term" value="P:transmembrane transport"/>
    <property type="evidence" value="ECO:0007669"/>
    <property type="project" value="InterPro"/>
</dbReference>
<feature type="domain" description="ABC transmembrane type-1" evidence="9">
    <location>
        <begin position="124"/>
        <end position="316"/>
    </location>
</feature>
<keyword evidence="6 7" id="KW-0472">Membrane</keyword>
<comment type="subcellular location">
    <subcellularLocation>
        <location evidence="1 7">Cell membrane</location>
        <topology evidence="1 7">Multi-pass membrane protein</topology>
    </subcellularLocation>
</comment>
<dbReference type="Gene3D" id="1.10.3720.10">
    <property type="entry name" value="MetI-like"/>
    <property type="match status" value="1"/>
</dbReference>
<dbReference type="Proteomes" id="UP000605361">
    <property type="component" value="Unassembled WGS sequence"/>
</dbReference>
<evidence type="ECO:0000256" key="2">
    <source>
        <dbReference type="ARBA" id="ARBA00022448"/>
    </source>
</evidence>
<feature type="transmembrane region" description="Helical" evidence="7">
    <location>
        <begin position="128"/>
        <end position="149"/>
    </location>
</feature>
<dbReference type="Pfam" id="PF00528">
    <property type="entry name" value="BPD_transp_1"/>
    <property type="match status" value="1"/>
</dbReference>
<dbReference type="PANTHER" id="PTHR43744:SF6">
    <property type="entry name" value="ABC TRANSPORTER PERMEASE PROTEIN YESQ-RELATED"/>
    <property type="match status" value="1"/>
</dbReference>
<feature type="transmembrane region" description="Helical" evidence="7">
    <location>
        <begin position="62"/>
        <end position="84"/>
    </location>
</feature>
<evidence type="ECO:0000256" key="5">
    <source>
        <dbReference type="ARBA" id="ARBA00022989"/>
    </source>
</evidence>
<feature type="transmembrane region" description="Helical" evidence="7">
    <location>
        <begin position="295"/>
        <end position="316"/>
    </location>
</feature>
<feature type="region of interest" description="Disordered" evidence="8">
    <location>
        <begin position="1"/>
        <end position="52"/>
    </location>
</feature>
<evidence type="ECO:0000313" key="10">
    <source>
        <dbReference type="EMBL" id="MBF8186145.1"/>
    </source>
</evidence>
<keyword evidence="5 7" id="KW-1133">Transmembrane helix</keyword>